<sequence length="120" mass="14149">MTFIQNQFNDDLTLRNYLALMACILNPDLNHNRALNLFDISDKKSLEIDPDSGSLKKSLNKHNRDFKKIKVIDTLNNNEIIFNSVYEAENYTGIKKENIYVYIPRGILGGRRYKFYYYND</sequence>
<organism evidence="1">
    <name type="scientific">Paraclostridium sordellii</name>
    <name type="common">Clostridium sordellii</name>
    <dbReference type="NCBI Taxonomy" id="1505"/>
    <lineage>
        <taxon>Bacteria</taxon>
        <taxon>Bacillati</taxon>
        <taxon>Bacillota</taxon>
        <taxon>Clostridia</taxon>
        <taxon>Peptostreptococcales</taxon>
        <taxon>Peptostreptococcaceae</taxon>
        <taxon>Paraclostridium</taxon>
    </lineage>
</organism>
<dbReference type="AlphaFoldDB" id="A0A2I6SWG5"/>
<accession>A0A2I6SWG5</accession>
<reference evidence="1" key="1">
    <citation type="submission" date="2017-10" db="EMBL/GenBank/DDBJ databases">
        <title>Conjugative transfer of the toxin plasmid of Clostridium sordellii.</title>
        <authorList>
            <person name="Vidor C.J."/>
            <person name="Awad M."/>
            <person name="Lyras D."/>
        </authorList>
    </citation>
    <scope>NUCLEOTIDE SEQUENCE</scope>
    <source>
        <strain evidence="1">S0804018</strain>
        <plasmid evidence="1">pCS1-5</plasmid>
    </source>
</reference>
<evidence type="ECO:0000313" key="1">
    <source>
        <dbReference type="EMBL" id="AUO31865.1"/>
    </source>
</evidence>
<geneLocation type="plasmid" evidence="1">
    <name>pCS1-5</name>
</geneLocation>
<keyword evidence="1" id="KW-0614">Plasmid</keyword>
<dbReference type="EMBL" id="MG205643">
    <property type="protein sequence ID" value="AUO31865.1"/>
    <property type="molecule type" value="Genomic_DNA"/>
</dbReference>
<protein>
    <submittedName>
        <fullName evidence="1">Uncharacterized protein</fullName>
    </submittedName>
</protein>
<proteinExistence type="predicted"/>
<dbReference type="RefSeq" id="WP_057560107.1">
    <property type="nucleotide sequence ID" value="NZ_CELH01000005.1"/>
</dbReference>
<name>A0A2I6SWG5_PARSO</name>